<name>A0A3S4NN81_PSEFL</name>
<evidence type="ECO:0000256" key="1">
    <source>
        <dbReference type="SAM" id="Phobius"/>
    </source>
</evidence>
<dbReference type="Proteomes" id="UP000281909">
    <property type="component" value="Chromosome"/>
</dbReference>
<reference evidence="2 3" key="1">
    <citation type="submission" date="2018-12" db="EMBL/GenBank/DDBJ databases">
        <authorList>
            <consortium name="Pathogen Informatics"/>
        </authorList>
    </citation>
    <scope>NUCLEOTIDE SEQUENCE [LARGE SCALE GENOMIC DNA]</scope>
    <source>
        <strain evidence="2 3">NCTC9428</strain>
    </source>
</reference>
<protein>
    <submittedName>
        <fullName evidence="2">Uncharacterized protein</fullName>
    </submittedName>
</protein>
<sequence>MISRIAEWRRYGRWPALVLLYIGLTSFHYPLDFLVVRIGKPYAEVVKDSSFPVERKTAIYPSDPPKVDSTWISSPVVITFDDPEHGFTLPKTIYGAVGYTKGKVDSITTSPMVETLPFDQTVKLLSELQAMFRDAHWIPEPVEGNDWIRVQSDDEKRQLQAKLFDQADGVILLVPHKYSLLMHIKCYARCDERNVYTARYLIDVGLSRDHFSD</sequence>
<feature type="transmembrane region" description="Helical" evidence="1">
    <location>
        <begin position="12"/>
        <end position="31"/>
    </location>
</feature>
<evidence type="ECO:0000313" key="2">
    <source>
        <dbReference type="EMBL" id="VEF06302.1"/>
    </source>
</evidence>
<accession>A0A3S4NN81</accession>
<dbReference type="RefSeq" id="WP_232013054.1">
    <property type="nucleotide sequence ID" value="NZ_LR134318.1"/>
</dbReference>
<proteinExistence type="predicted"/>
<keyword evidence="1" id="KW-0472">Membrane</keyword>
<evidence type="ECO:0000313" key="3">
    <source>
        <dbReference type="Proteomes" id="UP000281909"/>
    </source>
</evidence>
<organism evidence="2 3">
    <name type="scientific">Pseudomonas fluorescens</name>
    <dbReference type="NCBI Taxonomy" id="294"/>
    <lineage>
        <taxon>Bacteria</taxon>
        <taxon>Pseudomonadati</taxon>
        <taxon>Pseudomonadota</taxon>
        <taxon>Gammaproteobacteria</taxon>
        <taxon>Pseudomonadales</taxon>
        <taxon>Pseudomonadaceae</taxon>
        <taxon>Pseudomonas</taxon>
    </lineage>
</organism>
<keyword evidence="1" id="KW-0812">Transmembrane</keyword>
<dbReference type="EMBL" id="LR134318">
    <property type="protein sequence ID" value="VEF06302.1"/>
    <property type="molecule type" value="Genomic_DNA"/>
</dbReference>
<keyword evidence="1" id="KW-1133">Transmembrane helix</keyword>
<dbReference type="AlphaFoldDB" id="A0A3S4NN81"/>
<gene>
    <name evidence="2" type="ORF">NCTC9428_00043</name>
</gene>